<dbReference type="EMBL" id="UGJB01000004">
    <property type="protein sequence ID" value="STQ12921.1"/>
    <property type="molecule type" value="Genomic_DNA"/>
</dbReference>
<name>A0A377M5G3_ENTCL</name>
<evidence type="ECO:0000313" key="2">
    <source>
        <dbReference type="Proteomes" id="UP000255106"/>
    </source>
</evidence>
<evidence type="ECO:0000313" key="1">
    <source>
        <dbReference type="EMBL" id="STQ12921.1"/>
    </source>
</evidence>
<proteinExistence type="predicted"/>
<sequence>MAINAPLNPWERVIPSPMWLMHSDRVGYETLGRIWQWLKGSSGEPGQE</sequence>
<reference evidence="1 2" key="1">
    <citation type="submission" date="2018-06" db="EMBL/GenBank/DDBJ databases">
        <authorList>
            <consortium name="Pathogen Informatics"/>
            <person name="Doyle S."/>
        </authorList>
    </citation>
    <scope>NUCLEOTIDE SEQUENCE [LARGE SCALE GENOMIC DNA]</scope>
    <source>
        <strain evidence="1 2">NCTC10005</strain>
    </source>
</reference>
<protein>
    <submittedName>
        <fullName evidence="1">Protein YcbC</fullName>
    </submittedName>
</protein>
<dbReference type="AlphaFoldDB" id="A0A377M5G3"/>
<gene>
    <name evidence="1" type="primary">ycbC_2</name>
    <name evidence="1" type="ORF">NCTC10005_05723</name>
</gene>
<dbReference type="Proteomes" id="UP000255106">
    <property type="component" value="Unassembled WGS sequence"/>
</dbReference>
<organism evidence="1 2">
    <name type="scientific">Enterobacter cloacae</name>
    <dbReference type="NCBI Taxonomy" id="550"/>
    <lineage>
        <taxon>Bacteria</taxon>
        <taxon>Pseudomonadati</taxon>
        <taxon>Pseudomonadota</taxon>
        <taxon>Gammaproteobacteria</taxon>
        <taxon>Enterobacterales</taxon>
        <taxon>Enterobacteriaceae</taxon>
        <taxon>Enterobacter</taxon>
        <taxon>Enterobacter cloacae complex</taxon>
    </lineage>
</organism>
<accession>A0A377M5G3</accession>